<evidence type="ECO:0000313" key="2">
    <source>
        <dbReference type="Proteomes" id="UP001183388"/>
    </source>
</evidence>
<evidence type="ECO:0000313" key="1">
    <source>
        <dbReference type="EMBL" id="MDT0309056.1"/>
    </source>
</evidence>
<dbReference type="Proteomes" id="UP001183388">
    <property type="component" value="Unassembled WGS sequence"/>
</dbReference>
<proteinExistence type="predicted"/>
<protein>
    <submittedName>
        <fullName evidence="1">Uncharacterized protein</fullName>
    </submittedName>
</protein>
<keyword evidence="2" id="KW-1185">Reference proteome</keyword>
<organism evidence="1 2">
    <name type="scientific">Streptomyces boetiae</name>
    <dbReference type="NCBI Taxonomy" id="3075541"/>
    <lineage>
        <taxon>Bacteria</taxon>
        <taxon>Bacillati</taxon>
        <taxon>Actinomycetota</taxon>
        <taxon>Actinomycetes</taxon>
        <taxon>Kitasatosporales</taxon>
        <taxon>Streptomycetaceae</taxon>
        <taxon>Streptomyces</taxon>
    </lineage>
</organism>
<reference evidence="2" key="1">
    <citation type="submission" date="2023-07" db="EMBL/GenBank/DDBJ databases">
        <title>30 novel species of actinomycetes from the DSMZ collection.</title>
        <authorList>
            <person name="Nouioui I."/>
        </authorList>
    </citation>
    <scope>NUCLEOTIDE SEQUENCE [LARGE SCALE GENOMIC DNA]</scope>
    <source>
        <strain evidence="2">DSM 44917</strain>
    </source>
</reference>
<dbReference type="RefSeq" id="WP_311632008.1">
    <property type="nucleotide sequence ID" value="NZ_JAVREN010000030.1"/>
</dbReference>
<comment type="caution">
    <text evidence="1">The sequence shown here is derived from an EMBL/GenBank/DDBJ whole genome shotgun (WGS) entry which is preliminary data.</text>
</comment>
<sequence length="216" mass="23413">MAHRPSVPADLDHPRRLWARAATLAMLAAVGIDGDEYQLLGDGELRCDHAGGSYWWRLTLPQGGDARAVFRGHDADGSHGHLRRTPVDFLAGGPRWLPWEELREEQNGLTLGFVYWWQDGSWGRAPYPEDLVDDGLELSAGWVSGDGALTEQLWEAADEGENVDGALAAFLDRAQARTVDAEAVRALLASFSPAEPPKPQAVDAALEVAARAALTP</sequence>
<gene>
    <name evidence="1" type="ORF">RM780_19120</name>
</gene>
<accession>A0ABU2LC55</accession>
<name>A0ABU2LC55_9ACTN</name>
<dbReference type="EMBL" id="JAVREN010000030">
    <property type="protein sequence ID" value="MDT0309056.1"/>
    <property type="molecule type" value="Genomic_DNA"/>
</dbReference>